<dbReference type="AlphaFoldDB" id="A0A2D0NE00"/>
<dbReference type="SUPFAM" id="SSF48208">
    <property type="entry name" value="Six-hairpin glycosidases"/>
    <property type="match status" value="1"/>
</dbReference>
<sequence>MNPDVVFGRHILRQWTDTKAISSIMQRFVFALFLLILAGILPGGIFAQSLSTETHQAVPRNLDLYLVIGQSNMAGRAPIRDEDKAPINGALLYTGDQLNPWVTATNPLNRFSTIRKVIDMQRLSPAYAFARDMTAVGGRNIGLIVNAKGGSGIVQWLPGTQFFADAVRRTREAMAYGTLKGIIWHQGESDSGPFRRDLYLGRMEVLINAFREAFDDPDLPFVAGKVSEAREQRIPFNEILAQLPDLIPHTAVISSEGTATTDSTHFDSPSQILLGERYAEAMLKMVKRQDWGGAGAARRNARVANEGFRRSYNFLHAWMQERDPKSGLIPRNLGSSRDFWNAQDAAADNYPFMVLTAALLDRPVFEKDMRDMLASETKLTSRLGRLPDTYSFSKQAFQDKEPQLDRIIFGASEYVKDGLLPLTEWLGASPWSERMIGILDDIWAEAEYTTPFGNIPGTNVEVNGELLQTLSRIYWMTGDEKYLDWAVRLGDYYLLGDQHPSRDQTSLRLRDHGCEIVSGLCELYFTVAHARPEKKIAYSPRIHQLLDRILEVGLNEHGLMYDVVNPQDGAIVRDRIADNWGYNYNGFYTVYLVDATERYREAIERALNNLLFYRNFDWENGSQDGYADAVEGGLNLYNRLPGQVAQEWLDSEIQVMWSMQDSSHRSDTEAYRGNGIIEGWHGDGNFARTSIMYCLWKTQGTYLSNWREDVLWGAEPTADGGIIVSVKADSDWVGTLYFDQPRHQTVLHLPADYPRINQFPEWFTVREGATYLLQTGRDQPIKEYSAAELLAGIPVELAGGEEWLLRVQEK</sequence>
<evidence type="ECO:0000313" key="4">
    <source>
        <dbReference type="Proteomes" id="UP000223913"/>
    </source>
</evidence>
<comment type="caution">
    <text evidence="3">The sequence shown here is derived from an EMBL/GenBank/DDBJ whole genome shotgun (WGS) entry which is preliminary data.</text>
</comment>
<evidence type="ECO:0000259" key="2">
    <source>
        <dbReference type="Pfam" id="PF03629"/>
    </source>
</evidence>
<reference evidence="3 4" key="1">
    <citation type="submission" date="2017-10" db="EMBL/GenBank/DDBJ databases">
        <title>The draft genome sequence of Lewinella nigricans NBRC 102662.</title>
        <authorList>
            <person name="Wang K."/>
        </authorList>
    </citation>
    <scope>NUCLEOTIDE SEQUENCE [LARGE SCALE GENOMIC DNA]</scope>
    <source>
        <strain evidence="3 4">NBRC 102662</strain>
    </source>
</reference>
<dbReference type="InterPro" id="IPR008928">
    <property type="entry name" value="6-hairpin_glycosidase_sf"/>
</dbReference>
<feature type="domain" description="Sialate O-acetylesterase" evidence="2">
    <location>
        <begin position="62"/>
        <end position="284"/>
    </location>
</feature>
<dbReference type="OrthoDB" id="908131at2"/>
<evidence type="ECO:0000256" key="1">
    <source>
        <dbReference type="ARBA" id="ARBA00022801"/>
    </source>
</evidence>
<dbReference type="InterPro" id="IPR036514">
    <property type="entry name" value="SGNH_hydro_sf"/>
</dbReference>
<dbReference type="GO" id="GO:0016788">
    <property type="term" value="F:hydrolase activity, acting on ester bonds"/>
    <property type="evidence" value="ECO:0007669"/>
    <property type="project" value="UniProtKB-ARBA"/>
</dbReference>
<accession>A0A2D0NE00</accession>
<dbReference type="GO" id="GO:0005975">
    <property type="term" value="P:carbohydrate metabolic process"/>
    <property type="evidence" value="ECO:0007669"/>
    <property type="project" value="InterPro"/>
</dbReference>
<dbReference type="Gene3D" id="3.40.50.1110">
    <property type="entry name" value="SGNH hydrolase"/>
    <property type="match status" value="1"/>
</dbReference>
<dbReference type="Proteomes" id="UP000223913">
    <property type="component" value="Unassembled WGS sequence"/>
</dbReference>
<keyword evidence="4" id="KW-1185">Reference proteome</keyword>
<name>A0A2D0NE00_FLAN2</name>
<dbReference type="EMBL" id="PDUD01000019">
    <property type="protein sequence ID" value="PHN05993.1"/>
    <property type="molecule type" value="Genomic_DNA"/>
</dbReference>
<gene>
    <name evidence="3" type="ORF">CRP01_13560</name>
</gene>
<proteinExistence type="predicted"/>
<dbReference type="InterPro" id="IPR005181">
    <property type="entry name" value="SASA"/>
</dbReference>
<dbReference type="InterPro" id="IPR052940">
    <property type="entry name" value="Carb_Esterase_6"/>
</dbReference>
<dbReference type="PANTHER" id="PTHR31988:SF19">
    <property type="entry name" value="9-O-ACETYL-N-ACETYLNEURAMINIC ACID DEACETYLASE-RELATED"/>
    <property type="match status" value="1"/>
</dbReference>
<dbReference type="SUPFAM" id="SSF52266">
    <property type="entry name" value="SGNH hydrolase"/>
    <property type="match status" value="1"/>
</dbReference>
<dbReference type="Pfam" id="PF03629">
    <property type="entry name" value="SASA"/>
    <property type="match status" value="1"/>
</dbReference>
<evidence type="ECO:0000313" key="3">
    <source>
        <dbReference type="EMBL" id="PHN05993.1"/>
    </source>
</evidence>
<organism evidence="3 4">
    <name type="scientific">Flavilitoribacter nigricans (strain ATCC 23147 / DSM 23189 / NBRC 102662 / NCIMB 1420 / SS-2)</name>
    <name type="common">Lewinella nigricans</name>
    <dbReference type="NCBI Taxonomy" id="1122177"/>
    <lineage>
        <taxon>Bacteria</taxon>
        <taxon>Pseudomonadati</taxon>
        <taxon>Bacteroidota</taxon>
        <taxon>Saprospiria</taxon>
        <taxon>Saprospirales</taxon>
        <taxon>Lewinellaceae</taxon>
        <taxon>Flavilitoribacter</taxon>
    </lineage>
</organism>
<keyword evidence="1" id="KW-0378">Hydrolase</keyword>
<dbReference type="PANTHER" id="PTHR31988">
    <property type="entry name" value="ESTERASE, PUTATIVE (DUF303)-RELATED"/>
    <property type="match status" value="1"/>
</dbReference>
<protein>
    <recommendedName>
        <fullName evidence="2">Sialate O-acetylesterase domain-containing protein</fullName>
    </recommendedName>
</protein>